<evidence type="ECO:0000256" key="1">
    <source>
        <dbReference type="SAM" id="MobiDB-lite"/>
    </source>
</evidence>
<evidence type="ECO:0000256" key="2">
    <source>
        <dbReference type="SAM" id="SignalP"/>
    </source>
</evidence>
<organism evidence="4 5">
    <name type="scientific">Vagococcus acidifermentans</name>
    <dbReference type="NCBI Taxonomy" id="564710"/>
    <lineage>
        <taxon>Bacteria</taxon>
        <taxon>Bacillati</taxon>
        <taxon>Bacillota</taxon>
        <taxon>Bacilli</taxon>
        <taxon>Lactobacillales</taxon>
        <taxon>Enterococcaceae</taxon>
        <taxon>Vagococcus</taxon>
    </lineage>
</organism>
<feature type="signal peptide" evidence="2">
    <location>
        <begin position="1"/>
        <end position="25"/>
    </location>
</feature>
<keyword evidence="2" id="KW-0732">Signal</keyword>
<dbReference type="EMBL" id="NGKC01000010">
    <property type="protein sequence ID" value="RSU10943.1"/>
    <property type="molecule type" value="Genomic_DNA"/>
</dbReference>
<dbReference type="OrthoDB" id="2339326at2"/>
<evidence type="ECO:0000259" key="3">
    <source>
        <dbReference type="Pfam" id="PF13731"/>
    </source>
</evidence>
<reference evidence="4 5" key="1">
    <citation type="submission" date="2017-05" db="EMBL/GenBank/DDBJ databases">
        <title>Vagococcus spp. assemblies.</title>
        <authorList>
            <person name="Gulvik C.A."/>
        </authorList>
    </citation>
    <scope>NUCLEOTIDE SEQUENCE [LARGE SCALE GENOMIC DNA]</scope>
    <source>
        <strain evidence="4 5">LMG 24798</strain>
    </source>
</reference>
<dbReference type="InterPro" id="IPR027994">
    <property type="entry name" value="WxL_dom"/>
</dbReference>
<sequence>MINKKRPLILLLTLLFGASSPAVFAEAEEEEQYHSSGTVQFIPNSDPIDPVDPENPDPSNPVDPTPPEDPGTGTQGPLSIDYASSLDFGVNRISNQDKVYFARAQTYLNGHKETPNFVQVSDNRGTNSGWTLTVKQDEQFRATEKTVNEVLTGSQIKLTHPTVDSNVQGVWQPTAKDEVVLVPGVESVVVAAAQGAGAGTWVVYWGTVETINERDKDGHIQTVNVTKAIQLSVPGATPKDAVTYRTKLIWTLTDVPDN</sequence>
<proteinExistence type="predicted"/>
<feature type="domain" description="WxL" evidence="3">
    <location>
        <begin position="29"/>
        <end position="256"/>
    </location>
</feature>
<feature type="compositionally biased region" description="Polar residues" evidence="1">
    <location>
        <begin position="34"/>
        <end position="43"/>
    </location>
</feature>
<protein>
    <submittedName>
        <fullName evidence="4">Cell surface protein</fullName>
    </submittedName>
</protein>
<dbReference type="Pfam" id="PF13731">
    <property type="entry name" value="WxL"/>
    <property type="match status" value="1"/>
</dbReference>
<feature type="compositionally biased region" description="Pro residues" evidence="1">
    <location>
        <begin position="56"/>
        <end position="69"/>
    </location>
</feature>
<feature type="region of interest" description="Disordered" evidence="1">
    <location>
        <begin position="28"/>
        <end position="80"/>
    </location>
</feature>
<evidence type="ECO:0000313" key="4">
    <source>
        <dbReference type="EMBL" id="RSU10943.1"/>
    </source>
</evidence>
<keyword evidence="5" id="KW-1185">Reference proteome</keyword>
<name>A0A430ASB5_9ENTE</name>
<dbReference type="AlphaFoldDB" id="A0A430ASB5"/>
<comment type="caution">
    <text evidence="4">The sequence shown here is derived from an EMBL/GenBank/DDBJ whole genome shotgun (WGS) entry which is preliminary data.</text>
</comment>
<evidence type="ECO:0000313" key="5">
    <source>
        <dbReference type="Proteomes" id="UP000286773"/>
    </source>
</evidence>
<gene>
    <name evidence="4" type="ORF">CBF27_09630</name>
</gene>
<dbReference type="RefSeq" id="WP_126814092.1">
    <property type="nucleotide sequence ID" value="NZ_NGKC01000010.1"/>
</dbReference>
<dbReference type="Proteomes" id="UP000286773">
    <property type="component" value="Unassembled WGS sequence"/>
</dbReference>
<feature type="chain" id="PRO_5039036790" evidence="2">
    <location>
        <begin position="26"/>
        <end position="258"/>
    </location>
</feature>
<accession>A0A430ASB5</accession>